<dbReference type="GeneID" id="89229904"/>
<evidence type="ECO:0000313" key="1">
    <source>
        <dbReference type="EMBL" id="WNY25245.1"/>
    </source>
</evidence>
<dbReference type="EMBL" id="CP131060">
    <property type="protein sequence ID" value="WNY25245.1"/>
    <property type="molecule type" value="Genomic_DNA"/>
</dbReference>
<protein>
    <submittedName>
        <fullName evidence="1">Uncharacterized protein</fullName>
    </submittedName>
</protein>
<dbReference type="RefSeq" id="WP_338103282.1">
    <property type="nucleotide sequence ID" value="NZ_CP131060.1"/>
</dbReference>
<gene>
    <name evidence="1" type="ORF">MsAc7_07910</name>
</gene>
<proteinExistence type="predicted"/>
<accession>A0AA96V499</accession>
<dbReference type="AlphaFoldDB" id="A0AA96V499"/>
<name>A0AA96V499_9EURY</name>
<dbReference type="Proteomes" id="UP001303587">
    <property type="component" value="Chromosome"/>
</dbReference>
<evidence type="ECO:0000313" key="2">
    <source>
        <dbReference type="Proteomes" id="UP001303587"/>
    </source>
</evidence>
<sequence length="141" mass="16550">MDENYYLRFPSILKGALIERTVTFGDDVQFRYEPILAYRVIKREHGNEMSVHRSDFKSKVEILKEERRGGNVDENNISHYSCSLFQDLEILKTVMRLPGPSRKIIQGFVTDSYGPCLMSDSHVDWWLFEQADPSFEFEVFT</sequence>
<keyword evidence="2" id="KW-1185">Reference proteome</keyword>
<organism evidence="1 2">
    <name type="scientific">Methanolapillus millepedarum</name>
    <dbReference type="NCBI Taxonomy" id="3028296"/>
    <lineage>
        <taxon>Archaea</taxon>
        <taxon>Methanobacteriati</taxon>
        <taxon>Methanobacteriota</taxon>
        <taxon>Stenosarchaea group</taxon>
        <taxon>Methanomicrobia</taxon>
        <taxon>Methanosarcinales</taxon>
        <taxon>Methanosarcinaceae</taxon>
        <taxon>Methanolapillus</taxon>
    </lineage>
</organism>
<reference evidence="1 2" key="1">
    <citation type="submission" date="2023-07" db="EMBL/GenBank/DDBJ databases">
        <title>Closed genoem sequence of Methanosarcinaceae archaeon Ac7.</title>
        <authorList>
            <person name="Poehlein A."/>
            <person name="Protasov E."/>
            <person name="Platt K."/>
            <person name="Reeh H."/>
            <person name="Daniel R."/>
            <person name="Brune A."/>
        </authorList>
    </citation>
    <scope>NUCLEOTIDE SEQUENCE [LARGE SCALE GENOMIC DNA]</scope>
    <source>
        <strain evidence="1 2">Ac7</strain>
    </source>
</reference>